<keyword evidence="5" id="KW-0472">Membrane</keyword>
<keyword evidence="4" id="KW-0808">Transferase</keyword>
<evidence type="ECO:0000256" key="7">
    <source>
        <dbReference type="ARBA" id="ARBA00037904"/>
    </source>
</evidence>
<comment type="caution">
    <text evidence="11">The sequence shown here is derived from an EMBL/GenBank/DDBJ whole genome shotgun (WGS) entry which is preliminary data.</text>
</comment>
<dbReference type="Pfam" id="PF00535">
    <property type="entry name" value="Glycos_transf_2"/>
    <property type="match status" value="1"/>
</dbReference>
<keyword evidence="3" id="KW-0328">Glycosyltransferase</keyword>
<evidence type="ECO:0000256" key="5">
    <source>
        <dbReference type="ARBA" id="ARBA00023136"/>
    </source>
</evidence>
<dbReference type="EMBL" id="JAFBBU010000001">
    <property type="protein sequence ID" value="MBM7472356.1"/>
    <property type="molecule type" value="Genomic_DNA"/>
</dbReference>
<comment type="pathway">
    <text evidence="7">Carotenoid biosynthesis; staphyloxanthin biosynthesis; staphyloxanthin from farnesyl diphosphate: step 4/5.</text>
</comment>
<organism evidence="11 12">
    <name type="scientific">Subtercola frigoramans</name>
    <dbReference type="NCBI Taxonomy" id="120298"/>
    <lineage>
        <taxon>Bacteria</taxon>
        <taxon>Bacillati</taxon>
        <taxon>Actinomycetota</taxon>
        <taxon>Actinomycetes</taxon>
        <taxon>Micrococcales</taxon>
        <taxon>Microbacteriaceae</taxon>
        <taxon>Subtercola</taxon>
    </lineage>
</organism>
<evidence type="ECO:0000256" key="2">
    <source>
        <dbReference type="ARBA" id="ARBA00022475"/>
    </source>
</evidence>
<dbReference type="Proteomes" id="UP000776164">
    <property type="component" value="Unassembled WGS sequence"/>
</dbReference>
<sequence length="247" mass="26455">MKEMRGLAIVIPARNEEELIGPCLESLRASALFAHRTPGGCSPRLQVVVVIDGSVDRTSAIAGTFSDVTVVEMESSDRGNVGRARASGVVVALDHFREEPAHSVWIANTDADSQVPLNWVARHMELAELGADVVLGTVRPNFDDLSKAQIRAWTQTHSGSQPTGRIYGANLGIRADVYRAAGGFSPVTEHEDVDLVTRARACGASIIETRDHEVLTSGRRTGRTPGGFAGYLRSQLSMPSSSSYAEA</sequence>
<evidence type="ECO:0000256" key="9">
    <source>
        <dbReference type="ARBA" id="ARBA00040345"/>
    </source>
</evidence>
<dbReference type="InterPro" id="IPR001173">
    <property type="entry name" value="Glyco_trans_2-like"/>
</dbReference>
<evidence type="ECO:0000256" key="1">
    <source>
        <dbReference type="ARBA" id="ARBA00004236"/>
    </source>
</evidence>
<name>A0ABS2L631_9MICO</name>
<dbReference type="Gene3D" id="3.90.550.10">
    <property type="entry name" value="Spore Coat Polysaccharide Biosynthesis Protein SpsA, Chain A"/>
    <property type="match status" value="1"/>
</dbReference>
<evidence type="ECO:0000313" key="12">
    <source>
        <dbReference type="Proteomes" id="UP000776164"/>
    </source>
</evidence>
<comment type="function">
    <text evidence="6">Catalyzes the glycosylation of 4,4'-diaponeurosporenoate, i.e. the esterification of glucose at the C1'' position with the carboxyl group of 4,4'-diaponeurosporenic acid, to form glycosyl-4,4'-diaponeurosporenoate. This is a step in the biosynthesis of staphyloxanthin, an orange pigment present in most staphylococci strains.</text>
</comment>
<dbReference type="InterPro" id="IPR029044">
    <property type="entry name" value="Nucleotide-diphossugar_trans"/>
</dbReference>
<reference evidence="11 12" key="1">
    <citation type="submission" date="2021-01" db="EMBL/GenBank/DDBJ databases">
        <title>Sequencing the genomes of 1000 actinobacteria strains.</title>
        <authorList>
            <person name="Klenk H.-P."/>
        </authorList>
    </citation>
    <scope>NUCLEOTIDE SEQUENCE [LARGE SCALE GENOMIC DNA]</scope>
    <source>
        <strain evidence="11 12">DSM 13057</strain>
    </source>
</reference>
<evidence type="ECO:0000313" key="11">
    <source>
        <dbReference type="EMBL" id="MBM7472356.1"/>
    </source>
</evidence>
<dbReference type="PANTHER" id="PTHR43646:SF2">
    <property type="entry name" value="GLYCOSYLTRANSFERASE 2-LIKE DOMAIN-CONTAINING PROTEIN"/>
    <property type="match status" value="1"/>
</dbReference>
<evidence type="ECO:0000256" key="8">
    <source>
        <dbReference type="ARBA" id="ARBA00038120"/>
    </source>
</evidence>
<evidence type="ECO:0000256" key="3">
    <source>
        <dbReference type="ARBA" id="ARBA00022676"/>
    </source>
</evidence>
<gene>
    <name evidence="11" type="ORF">JOE66_001990</name>
</gene>
<accession>A0ABS2L631</accession>
<proteinExistence type="inferred from homology"/>
<protein>
    <recommendedName>
        <fullName evidence="9">4,4'-diaponeurosporenoate glycosyltransferase</fullName>
    </recommendedName>
</protein>
<comment type="subcellular location">
    <subcellularLocation>
        <location evidence="1">Cell membrane</location>
    </subcellularLocation>
</comment>
<keyword evidence="12" id="KW-1185">Reference proteome</keyword>
<dbReference type="PANTHER" id="PTHR43646">
    <property type="entry name" value="GLYCOSYLTRANSFERASE"/>
    <property type="match status" value="1"/>
</dbReference>
<evidence type="ECO:0000259" key="10">
    <source>
        <dbReference type="Pfam" id="PF00535"/>
    </source>
</evidence>
<keyword evidence="2" id="KW-1003">Cell membrane</keyword>
<evidence type="ECO:0000256" key="4">
    <source>
        <dbReference type="ARBA" id="ARBA00022679"/>
    </source>
</evidence>
<comment type="similarity">
    <text evidence="8">Belongs to the glycosyltransferase 2 family. CrtQ subfamily.</text>
</comment>
<dbReference type="SUPFAM" id="SSF53448">
    <property type="entry name" value="Nucleotide-diphospho-sugar transferases"/>
    <property type="match status" value="1"/>
</dbReference>
<feature type="domain" description="Glycosyltransferase 2-like" evidence="10">
    <location>
        <begin position="9"/>
        <end position="149"/>
    </location>
</feature>
<evidence type="ECO:0000256" key="6">
    <source>
        <dbReference type="ARBA" id="ARBA00037281"/>
    </source>
</evidence>